<organism evidence="8 9">
    <name type="scientific">Zunongwangia atlantica 22II14-10F7</name>
    <dbReference type="NCBI Taxonomy" id="1185767"/>
    <lineage>
        <taxon>Bacteria</taxon>
        <taxon>Pseudomonadati</taxon>
        <taxon>Bacteroidota</taxon>
        <taxon>Flavobacteriia</taxon>
        <taxon>Flavobacteriales</taxon>
        <taxon>Flavobacteriaceae</taxon>
        <taxon>Zunongwangia</taxon>
    </lineage>
</organism>
<evidence type="ECO:0000256" key="5">
    <source>
        <dbReference type="ARBA" id="ARBA00023136"/>
    </source>
</evidence>
<accession>A0A1Y1T9U8</accession>
<evidence type="ECO:0000313" key="8">
    <source>
        <dbReference type="EMBL" id="ORL47153.1"/>
    </source>
</evidence>
<keyword evidence="9" id="KW-1185">Reference proteome</keyword>
<keyword evidence="3 6" id="KW-0812">Transmembrane</keyword>
<keyword evidence="2" id="KW-1003">Cell membrane</keyword>
<dbReference type="EMBL" id="ARYN01000001">
    <property type="protein sequence ID" value="ORL47153.1"/>
    <property type="molecule type" value="Genomic_DNA"/>
</dbReference>
<evidence type="ECO:0000313" key="9">
    <source>
        <dbReference type="Proteomes" id="UP000192746"/>
    </source>
</evidence>
<keyword evidence="5 6" id="KW-0472">Membrane</keyword>
<dbReference type="Pfam" id="PF13396">
    <property type="entry name" value="PLDc_N"/>
    <property type="match status" value="1"/>
</dbReference>
<feature type="domain" description="Cardiolipin synthase N-terminal" evidence="7">
    <location>
        <begin position="118"/>
        <end position="159"/>
    </location>
</feature>
<name>A0A1Y1T9U8_9FLAO</name>
<dbReference type="GO" id="GO:0005886">
    <property type="term" value="C:plasma membrane"/>
    <property type="evidence" value="ECO:0007669"/>
    <property type="project" value="UniProtKB-SubCell"/>
</dbReference>
<evidence type="ECO:0000256" key="4">
    <source>
        <dbReference type="ARBA" id="ARBA00022989"/>
    </source>
</evidence>
<comment type="subcellular location">
    <subcellularLocation>
        <location evidence="1">Cell membrane</location>
        <topology evidence="1">Multi-pass membrane protein</topology>
    </subcellularLocation>
</comment>
<evidence type="ECO:0000256" key="3">
    <source>
        <dbReference type="ARBA" id="ARBA00022692"/>
    </source>
</evidence>
<comment type="caution">
    <text evidence="8">The sequence shown here is derived from an EMBL/GenBank/DDBJ whole genome shotgun (WGS) entry which is preliminary data.</text>
</comment>
<dbReference type="AlphaFoldDB" id="A0A1Y1T9U8"/>
<sequence length="162" mass="18157">MLRKLSIVFAILISVFIISCDKKDEISLVEFTEEILPNEEITELTINNGHAVVISGGGNEYMVNLVNRAEMLDLVSAVQTTNVGVDIIYSNTVDAGFGLYVWQLFSWVLIFFIPIHFVLLIIALIKIIRSTVAMNEKILYALISIFFPFFGSIIYFAVGKKA</sequence>
<keyword evidence="4 6" id="KW-1133">Transmembrane helix</keyword>
<dbReference type="Proteomes" id="UP000192746">
    <property type="component" value="Unassembled WGS sequence"/>
</dbReference>
<feature type="transmembrane region" description="Helical" evidence="6">
    <location>
        <begin position="137"/>
        <end position="158"/>
    </location>
</feature>
<dbReference type="RefSeq" id="WP_245801453.1">
    <property type="nucleotide sequence ID" value="NZ_ARYN01000001.1"/>
</dbReference>
<evidence type="ECO:0000256" key="6">
    <source>
        <dbReference type="SAM" id="Phobius"/>
    </source>
</evidence>
<evidence type="ECO:0000259" key="7">
    <source>
        <dbReference type="Pfam" id="PF13396"/>
    </source>
</evidence>
<protein>
    <recommendedName>
        <fullName evidence="7">Cardiolipin synthase N-terminal domain-containing protein</fullName>
    </recommendedName>
</protein>
<reference evidence="8 9" key="1">
    <citation type="submission" date="2013-04" db="EMBL/GenBank/DDBJ databases">
        <title>Zunongwangia sp. 22II14-10F7 Genome Sequencing.</title>
        <authorList>
            <person name="Lai Q."/>
            <person name="Shao Z."/>
        </authorList>
    </citation>
    <scope>NUCLEOTIDE SEQUENCE [LARGE SCALE GENOMIC DNA]</scope>
    <source>
        <strain evidence="8 9">22II14-10F7</strain>
    </source>
</reference>
<dbReference type="InterPro" id="IPR027379">
    <property type="entry name" value="CLS_N"/>
</dbReference>
<gene>
    <name evidence="8" type="ORF">IIF7_00275</name>
</gene>
<evidence type="ECO:0000256" key="2">
    <source>
        <dbReference type="ARBA" id="ARBA00022475"/>
    </source>
</evidence>
<evidence type="ECO:0000256" key="1">
    <source>
        <dbReference type="ARBA" id="ARBA00004651"/>
    </source>
</evidence>
<dbReference type="PROSITE" id="PS51257">
    <property type="entry name" value="PROKAR_LIPOPROTEIN"/>
    <property type="match status" value="1"/>
</dbReference>
<feature type="transmembrane region" description="Helical" evidence="6">
    <location>
        <begin position="104"/>
        <end position="125"/>
    </location>
</feature>
<proteinExistence type="predicted"/>